<evidence type="ECO:0000313" key="2">
    <source>
        <dbReference type="Proteomes" id="UP000886602"/>
    </source>
</evidence>
<comment type="caution">
    <text evidence="1">The sequence shown here is derived from an EMBL/GenBank/DDBJ whole genome shotgun (WGS) entry which is preliminary data.</text>
</comment>
<proteinExistence type="predicted"/>
<reference evidence="1" key="1">
    <citation type="submission" date="2020-10" db="EMBL/GenBank/DDBJ databases">
        <title>Connecting structure to function with the recovery of over 1000 high-quality activated sludge metagenome-assembled genomes encoding full-length rRNA genes using long-read sequencing.</title>
        <authorList>
            <person name="Singleton C.M."/>
            <person name="Petriglieri F."/>
            <person name="Kristensen J.M."/>
            <person name="Kirkegaard R.H."/>
            <person name="Michaelsen T.Y."/>
            <person name="Andersen M.H."/>
            <person name="Karst S.M."/>
            <person name="Dueholm M.S."/>
            <person name="Nielsen P.H."/>
            <person name="Albertsen M."/>
        </authorList>
    </citation>
    <scope>NUCLEOTIDE SEQUENCE</scope>
    <source>
        <strain evidence="1">EsbW_18-Q3-R4-48_MAXAC.044</strain>
    </source>
</reference>
<protein>
    <submittedName>
        <fullName evidence="1">Uncharacterized protein</fullName>
    </submittedName>
</protein>
<sequence>MNQKTPPASEDLRHGTQVLYLWATWQKKHAPERPVRTTVFRKGDYRLVVHQYGASLCGILKLAEVKPRVREFHEWREPFQKVHSKLVKRGWALVSDSGEVGHVAH</sequence>
<gene>
    <name evidence="1" type="ORF">IPJ48_05145</name>
</gene>
<organism evidence="1 2">
    <name type="scientific">Candidatus Propionivibrio dominans</name>
    <dbReference type="NCBI Taxonomy" id="2954373"/>
    <lineage>
        <taxon>Bacteria</taxon>
        <taxon>Pseudomonadati</taxon>
        <taxon>Pseudomonadota</taxon>
        <taxon>Betaproteobacteria</taxon>
        <taxon>Rhodocyclales</taxon>
        <taxon>Rhodocyclaceae</taxon>
        <taxon>Propionivibrio</taxon>
    </lineage>
</organism>
<evidence type="ECO:0000313" key="1">
    <source>
        <dbReference type="EMBL" id="MBK7422518.1"/>
    </source>
</evidence>
<dbReference type="Proteomes" id="UP000886602">
    <property type="component" value="Unassembled WGS sequence"/>
</dbReference>
<dbReference type="EMBL" id="JADJNC010000007">
    <property type="protein sequence ID" value="MBK7422518.1"/>
    <property type="molecule type" value="Genomic_DNA"/>
</dbReference>
<accession>A0A9D7FB18</accession>
<dbReference type="AlphaFoldDB" id="A0A9D7FB18"/>
<name>A0A9D7FB18_9RHOO</name>